<accession>A0ABR7QC86</accession>
<feature type="transmembrane region" description="Helical" evidence="1">
    <location>
        <begin position="7"/>
        <end position="25"/>
    </location>
</feature>
<feature type="transmembrane region" description="Helical" evidence="1">
    <location>
        <begin position="169"/>
        <end position="186"/>
    </location>
</feature>
<feature type="transmembrane region" description="Helical" evidence="1">
    <location>
        <begin position="31"/>
        <end position="47"/>
    </location>
</feature>
<evidence type="ECO:0008006" key="4">
    <source>
        <dbReference type="Google" id="ProtNLM"/>
    </source>
</evidence>
<feature type="transmembrane region" description="Helical" evidence="1">
    <location>
        <begin position="140"/>
        <end position="162"/>
    </location>
</feature>
<feature type="transmembrane region" description="Helical" evidence="1">
    <location>
        <begin position="192"/>
        <end position="212"/>
    </location>
</feature>
<keyword evidence="1" id="KW-1133">Transmembrane helix</keyword>
<dbReference type="Proteomes" id="UP000619238">
    <property type="component" value="Unassembled WGS sequence"/>
</dbReference>
<evidence type="ECO:0000256" key="1">
    <source>
        <dbReference type="SAM" id="Phobius"/>
    </source>
</evidence>
<feature type="transmembrane region" description="Helical" evidence="1">
    <location>
        <begin position="110"/>
        <end position="134"/>
    </location>
</feature>
<proteinExistence type="predicted"/>
<keyword evidence="1" id="KW-0472">Membrane</keyword>
<organism evidence="2 3">
    <name type="scientific">Kordia aestuariivivens</name>
    <dbReference type="NCBI Taxonomy" id="2759037"/>
    <lineage>
        <taxon>Bacteria</taxon>
        <taxon>Pseudomonadati</taxon>
        <taxon>Bacteroidota</taxon>
        <taxon>Flavobacteriia</taxon>
        <taxon>Flavobacteriales</taxon>
        <taxon>Flavobacteriaceae</taxon>
        <taxon>Kordia</taxon>
    </lineage>
</organism>
<gene>
    <name evidence="2" type="ORF">H2O64_15895</name>
</gene>
<protein>
    <recommendedName>
        <fullName evidence="4">YhhN-like protein</fullName>
    </recommendedName>
</protein>
<feature type="transmembrane region" description="Helical" evidence="1">
    <location>
        <begin position="79"/>
        <end position="98"/>
    </location>
</feature>
<feature type="transmembrane region" description="Helical" evidence="1">
    <location>
        <begin position="54"/>
        <end position="73"/>
    </location>
</feature>
<keyword evidence="3" id="KW-1185">Reference proteome</keyword>
<comment type="caution">
    <text evidence="2">The sequence shown here is derived from an EMBL/GenBank/DDBJ whole genome shotgun (WGS) entry which is preliminary data.</text>
</comment>
<evidence type="ECO:0000313" key="2">
    <source>
        <dbReference type="EMBL" id="MBC8756159.1"/>
    </source>
</evidence>
<sequence length="230" mass="27371">MNYKKPTYITFFTLAFISLLVALLFEKMYQLYIQPLTIIAIFMIYITEKKAPISITYILALIFSLSGAILLILGYKEYIPEASILFSLFYVMYLRLMYLKNKKKKTTVKMYFILVIISLPIVYIYDRVICLIYNEIRGDFIYFTVLVFFIFAYIITAIYYYLRNKNQSNLWMLIAAVNLGIMNIIIMINQLYIYDVMFTVITLFCSYLMYYFSLKFMLEDDENNVSDLIV</sequence>
<keyword evidence="1" id="KW-0812">Transmembrane</keyword>
<reference evidence="2 3" key="1">
    <citation type="submission" date="2020-07" db="EMBL/GenBank/DDBJ databases">
        <title>Description of Kordia aestuariivivens sp. nov., isolated from a tidal flat.</title>
        <authorList>
            <person name="Park S."/>
            <person name="Yoon J.-H."/>
        </authorList>
    </citation>
    <scope>NUCLEOTIDE SEQUENCE [LARGE SCALE GENOMIC DNA]</scope>
    <source>
        <strain evidence="2 3">YSTF-M3</strain>
    </source>
</reference>
<name>A0ABR7QC86_9FLAO</name>
<evidence type="ECO:0000313" key="3">
    <source>
        <dbReference type="Proteomes" id="UP000619238"/>
    </source>
</evidence>
<dbReference type="EMBL" id="JACGWS010000010">
    <property type="protein sequence ID" value="MBC8756159.1"/>
    <property type="molecule type" value="Genomic_DNA"/>
</dbReference>